<protein>
    <submittedName>
        <fullName evidence="1">Enamine deaminase RidA (YjgF/YER057c/UK114 family)</fullName>
    </submittedName>
</protein>
<evidence type="ECO:0000313" key="2">
    <source>
        <dbReference type="Proteomes" id="UP000564677"/>
    </source>
</evidence>
<accession>A0A7X5UZM4</accession>
<dbReference type="PANTHER" id="PTHR43857">
    <property type="entry name" value="BLR7761 PROTEIN"/>
    <property type="match status" value="1"/>
</dbReference>
<dbReference type="InterPro" id="IPR006175">
    <property type="entry name" value="YjgF/YER057c/UK114"/>
</dbReference>
<comment type="caution">
    <text evidence="1">The sequence shown here is derived from an EMBL/GenBank/DDBJ whole genome shotgun (WGS) entry which is preliminary data.</text>
</comment>
<dbReference type="SUPFAM" id="SSF55298">
    <property type="entry name" value="YjgF-like"/>
    <property type="match status" value="1"/>
</dbReference>
<dbReference type="RefSeq" id="WP_167298972.1">
    <property type="nucleotide sequence ID" value="NZ_JAASQV010000001.1"/>
</dbReference>
<dbReference type="Pfam" id="PF01042">
    <property type="entry name" value="Ribonuc_L-PSP"/>
    <property type="match status" value="1"/>
</dbReference>
<organism evidence="1 2">
    <name type="scientific">Sphingomonas leidyi</name>
    <dbReference type="NCBI Taxonomy" id="68569"/>
    <lineage>
        <taxon>Bacteria</taxon>
        <taxon>Pseudomonadati</taxon>
        <taxon>Pseudomonadota</taxon>
        <taxon>Alphaproteobacteria</taxon>
        <taxon>Sphingomonadales</taxon>
        <taxon>Sphingomonadaceae</taxon>
        <taxon>Sphingomonas</taxon>
    </lineage>
</organism>
<dbReference type="EMBL" id="JAASQV010000001">
    <property type="protein sequence ID" value="NIJ64651.1"/>
    <property type="molecule type" value="Genomic_DNA"/>
</dbReference>
<sequence length="128" mass="13720">MTITLHNPATIAPPFSCYSHGASVPAGARWLHVSGQVGVTRDGVVPADPERQIALAWDNLEAVLADAGMDMTDLVKVDGFITSPDLVPFYREERERRFAGHAAATTMVIVAGLAEPNLRVEIQAIAAR</sequence>
<gene>
    <name evidence="1" type="ORF">FHR20_001582</name>
</gene>
<dbReference type="PANTHER" id="PTHR43857:SF1">
    <property type="entry name" value="YJGH FAMILY PROTEIN"/>
    <property type="match status" value="1"/>
</dbReference>
<keyword evidence="2" id="KW-1185">Reference proteome</keyword>
<name>A0A7X5UZM4_9SPHN</name>
<evidence type="ECO:0000313" key="1">
    <source>
        <dbReference type="EMBL" id="NIJ64651.1"/>
    </source>
</evidence>
<proteinExistence type="predicted"/>
<reference evidence="1 2" key="1">
    <citation type="submission" date="2020-03" db="EMBL/GenBank/DDBJ databases">
        <title>Genomic Encyclopedia of Type Strains, Phase IV (KMG-IV): sequencing the most valuable type-strain genomes for metagenomic binning, comparative biology and taxonomic classification.</title>
        <authorList>
            <person name="Goeker M."/>
        </authorList>
    </citation>
    <scope>NUCLEOTIDE SEQUENCE [LARGE SCALE GENOMIC DNA]</scope>
    <source>
        <strain evidence="1 2">DSM 4733</strain>
    </source>
</reference>
<dbReference type="InterPro" id="IPR035959">
    <property type="entry name" value="RutC-like_sf"/>
</dbReference>
<dbReference type="CDD" id="cd00448">
    <property type="entry name" value="YjgF_YER057c_UK114_family"/>
    <property type="match status" value="1"/>
</dbReference>
<dbReference type="Proteomes" id="UP000564677">
    <property type="component" value="Unassembled WGS sequence"/>
</dbReference>
<dbReference type="Gene3D" id="3.30.1330.40">
    <property type="entry name" value="RutC-like"/>
    <property type="match status" value="1"/>
</dbReference>
<dbReference type="AlphaFoldDB" id="A0A7X5UZM4"/>